<feature type="region of interest" description="Disordered" evidence="1">
    <location>
        <begin position="101"/>
        <end position="138"/>
    </location>
</feature>
<evidence type="ECO:0000256" key="1">
    <source>
        <dbReference type="SAM" id="MobiDB-lite"/>
    </source>
</evidence>
<keyword evidence="3" id="KW-1185">Reference proteome</keyword>
<reference evidence="2" key="1">
    <citation type="journal article" date="2009" name="Rice">
        <title>De Novo Next Generation Sequencing of Plant Genomes.</title>
        <authorList>
            <person name="Rounsley S."/>
            <person name="Marri P.R."/>
            <person name="Yu Y."/>
            <person name="He R."/>
            <person name="Sisneros N."/>
            <person name="Goicoechea J.L."/>
            <person name="Lee S.J."/>
            <person name="Angelova A."/>
            <person name="Kudrna D."/>
            <person name="Luo M."/>
            <person name="Affourtit J."/>
            <person name="Desany B."/>
            <person name="Knight J."/>
            <person name="Niazi F."/>
            <person name="Egholm M."/>
            <person name="Wing R.A."/>
        </authorList>
    </citation>
    <scope>NUCLEOTIDE SEQUENCE [LARGE SCALE GENOMIC DNA]</scope>
    <source>
        <strain evidence="2">cv. IRGC 105608</strain>
    </source>
</reference>
<proteinExistence type="predicted"/>
<reference evidence="2" key="2">
    <citation type="submission" date="2015-03" db="UniProtKB">
        <authorList>
            <consortium name="EnsemblPlants"/>
        </authorList>
    </citation>
    <scope>IDENTIFICATION</scope>
</reference>
<dbReference type="Gramene" id="OBART05G09850.1">
    <property type="protein sequence ID" value="OBART05G09850.1"/>
    <property type="gene ID" value="OBART05G09850"/>
</dbReference>
<dbReference type="HOGENOM" id="CLU_1858475_0_0_1"/>
<protein>
    <submittedName>
        <fullName evidence="2">Uncharacterized protein</fullName>
    </submittedName>
</protein>
<dbReference type="PaxDb" id="65489-OBART05G09850.1"/>
<name>A0A0D3G5F8_9ORYZ</name>
<organism evidence="2">
    <name type="scientific">Oryza barthii</name>
    <dbReference type="NCBI Taxonomy" id="65489"/>
    <lineage>
        <taxon>Eukaryota</taxon>
        <taxon>Viridiplantae</taxon>
        <taxon>Streptophyta</taxon>
        <taxon>Embryophyta</taxon>
        <taxon>Tracheophyta</taxon>
        <taxon>Spermatophyta</taxon>
        <taxon>Magnoliopsida</taxon>
        <taxon>Liliopsida</taxon>
        <taxon>Poales</taxon>
        <taxon>Poaceae</taxon>
        <taxon>BOP clade</taxon>
        <taxon>Oryzoideae</taxon>
        <taxon>Oryzeae</taxon>
        <taxon>Oryzinae</taxon>
        <taxon>Oryza</taxon>
    </lineage>
</organism>
<sequence>MAGLEHEAWAAPPSAKFLSPCHDWPPPTAGRSPPPLLPFLFPFTIGFASPRRVHFSPFPSLFTSESGHHRHHHSQPELSSLCCRSGHLLLPLCLTPPSLDARLPGTSSATNVARPRPPEHRRPTLSLSSVTRLEGEAK</sequence>
<dbReference type="Proteomes" id="UP000026960">
    <property type="component" value="Chromosome 5"/>
</dbReference>
<dbReference type="EnsemblPlants" id="OBART05G09850.1">
    <property type="protein sequence ID" value="OBART05G09850.1"/>
    <property type="gene ID" value="OBART05G09850"/>
</dbReference>
<evidence type="ECO:0000313" key="3">
    <source>
        <dbReference type="Proteomes" id="UP000026960"/>
    </source>
</evidence>
<accession>A0A0D3G5F8</accession>
<evidence type="ECO:0000313" key="2">
    <source>
        <dbReference type="EnsemblPlants" id="OBART05G09850.1"/>
    </source>
</evidence>
<dbReference type="AlphaFoldDB" id="A0A0D3G5F8"/>